<accession>A0ABV1W382</accession>
<reference evidence="1 2" key="1">
    <citation type="submission" date="2024-06" db="EMBL/GenBank/DDBJ databases">
        <title>The Natural Products Discovery Center: Release of the First 8490 Sequenced Strains for Exploring Actinobacteria Biosynthetic Diversity.</title>
        <authorList>
            <person name="Kalkreuter E."/>
            <person name="Kautsar S.A."/>
            <person name="Yang D."/>
            <person name="Bader C.D."/>
            <person name="Teijaro C.N."/>
            <person name="Fluegel L."/>
            <person name="Davis C.M."/>
            <person name="Simpson J.R."/>
            <person name="Lauterbach L."/>
            <person name="Steele A.D."/>
            <person name="Gui C."/>
            <person name="Meng S."/>
            <person name="Li G."/>
            <person name="Viehrig K."/>
            <person name="Ye F."/>
            <person name="Su P."/>
            <person name="Kiefer A.F."/>
            <person name="Nichols A."/>
            <person name="Cepeda A.J."/>
            <person name="Yan W."/>
            <person name="Fan B."/>
            <person name="Jiang Y."/>
            <person name="Adhikari A."/>
            <person name="Zheng C.-J."/>
            <person name="Schuster L."/>
            <person name="Cowan T.M."/>
            <person name="Smanski M.J."/>
            <person name="Chevrette M.G."/>
            <person name="De Carvalho L.P.S."/>
            <person name="Shen B."/>
        </authorList>
    </citation>
    <scope>NUCLEOTIDE SEQUENCE [LARGE SCALE GENOMIC DNA]</scope>
    <source>
        <strain evidence="1 2">NPDC000634</strain>
    </source>
</reference>
<evidence type="ECO:0000313" key="2">
    <source>
        <dbReference type="Proteomes" id="UP001458415"/>
    </source>
</evidence>
<gene>
    <name evidence="1" type="ORF">ABT317_16995</name>
</gene>
<sequence>MRLLGVGQSCLGALGGWARHLAVLEPGFRRRLGNLERSGGLIRDGRGWNTCRLGH</sequence>
<organism evidence="1 2">
    <name type="scientific">Streptomyces carpinensis</name>
    <dbReference type="NCBI Taxonomy" id="66369"/>
    <lineage>
        <taxon>Bacteria</taxon>
        <taxon>Bacillati</taxon>
        <taxon>Actinomycetota</taxon>
        <taxon>Actinomycetes</taxon>
        <taxon>Kitasatosporales</taxon>
        <taxon>Streptomycetaceae</taxon>
        <taxon>Streptomyces</taxon>
    </lineage>
</organism>
<dbReference type="Proteomes" id="UP001458415">
    <property type="component" value="Unassembled WGS sequence"/>
</dbReference>
<name>A0ABV1W382_9ACTN</name>
<evidence type="ECO:0008006" key="3">
    <source>
        <dbReference type="Google" id="ProtNLM"/>
    </source>
</evidence>
<dbReference type="EMBL" id="JBEPCU010000260">
    <property type="protein sequence ID" value="MER6978655.1"/>
    <property type="molecule type" value="Genomic_DNA"/>
</dbReference>
<comment type="caution">
    <text evidence="1">The sequence shown here is derived from an EMBL/GenBank/DDBJ whole genome shotgun (WGS) entry which is preliminary data.</text>
</comment>
<proteinExistence type="predicted"/>
<evidence type="ECO:0000313" key="1">
    <source>
        <dbReference type="EMBL" id="MER6978655.1"/>
    </source>
</evidence>
<keyword evidence="2" id="KW-1185">Reference proteome</keyword>
<dbReference type="RefSeq" id="WP_158103892.1">
    <property type="nucleotide sequence ID" value="NZ_MUBM01000159.1"/>
</dbReference>
<protein>
    <recommendedName>
        <fullName evidence="3">Transposase</fullName>
    </recommendedName>
</protein>